<dbReference type="EMBL" id="CP048222">
    <property type="protein sequence ID" value="QHT66088.1"/>
    <property type="molecule type" value="Genomic_DNA"/>
</dbReference>
<protein>
    <recommendedName>
        <fullName evidence="1">DUF7674 domain-containing protein</fullName>
    </recommendedName>
</protein>
<dbReference type="Proteomes" id="UP000480178">
    <property type="component" value="Chromosome"/>
</dbReference>
<organism evidence="2 3">
    <name type="scientific">Rhodocytophaga rosea</name>
    <dbReference type="NCBI Taxonomy" id="2704465"/>
    <lineage>
        <taxon>Bacteria</taxon>
        <taxon>Pseudomonadati</taxon>
        <taxon>Bacteroidota</taxon>
        <taxon>Cytophagia</taxon>
        <taxon>Cytophagales</taxon>
        <taxon>Rhodocytophagaceae</taxon>
        <taxon>Rhodocytophaga</taxon>
    </lineage>
</organism>
<evidence type="ECO:0000313" key="2">
    <source>
        <dbReference type="EMBL" id="QHT66088.1"/>
    </source>
</evidence>
<evidence type="ECO:0000259" key="1">
    <source>
        <dbReference type="Pfam" id="PF24722"/>
    </source>
</evidence>
<gene>
    <name evidence="2" type="ORF">GXP67_05100</name>
</gene>
<dbReference type="Pfam" id="PF24722">
    <property type="entry name" value="DUF7674"/>
    <property type="match status" value="1"/>
</dbReference>
<keyword evidence="3" id="KW-1185">Reference proteome</keyword>
<sequence>MLASELKDEYYQGLIYLQVACLAGYANSCLSAGRLDELKRIIVFFQLTVEKVDTTTENALYVSFLEHLELDVDYKYANEAKKLLKPEYLNIWNELRK</sequence>
<feature type="domain" description="DUF7674" evidence="1">
    <location>
        <begin position="6"/>
        <end position="94"/>
    </location>
</feature>
<accession>A0A6C0GDS1</accession>
<dbReference type="RefSeq" id="WP_162442161.1">
    <property type="nucleotide sequence ID" value="NZ_CP048222.1"/>
</dbReference>
<dbReference type="AlphaFoldDB" id="A0A6C0GDS1"/>
<evidence type="ECO:0000313" key="3">
    <source>
        <dbReference type="Proteomes" id="UP000480178"/>
    </source>
</evidence>
<name>A0A6C0GDS1_9BACT</name>
<dbReference type="InterPro" id="IPR056091">
    <property type="entry name" value="DUF7674"/>
</dbReference>
<proteinExistence type="predicted"/>
<reference evidence="2 3" key="1">
    <citation type="submission" date="2020-01" db="EMBL/GenBank/DDBJ databases">
        <authorList>
            <person name="Kim M.K."/>
        </authorList>
    </citation>
    <scope>NUCLEOTIDE SEQUENCE [LARGE SCALE GENOMIC DNA]</scope>
    <source>
        <strain evidence="2 3">172606-1</strain>
    </source>
</reference>
<dbReference type="KEGG" id="rhoz:GXP67_05100"/>